<dbReference type="EMBL" id="MNPL01005218">
    <property type="protein sequence ID" value="OQR76168.1"/>
    <property type="molecule type" value="Genomic_DNA"/>
</dbReference>
<dbReference type="AlphaFoldDB" id="A0A1V9XS26"/>
<feature type="compositionally biased region" description="Basic and acidic residues" evidence="1">
    <location>
        <begin position="164"/>
        <end position="173"/>
    </location>
</feature>
<evidence type="ECO:0000256" key="2">
    <source>
        <dbReference type="SAM" id="Phobius"/>
    </source>
</evidence>
<feature type="non-terminal residue" evidence="3">
    <location>
        <position position="345"/>
    </location>
</feature>
<name>A0A1V9XS26_9ACAR</name>
<keyword evidence="2" id="KW-0472">Membrane</keyword>
<gene>
    <name evidence="3" type="ORF">BIW11_07955</name>
</gene>
<keyword evidence="4" id="KW-1185">Reference proteome</keyword>
<reference evidence="3 4" key="1">
    <citation type="journal article" date="2017" name="Gigascience">
        <title>Draft genome of the honey bee ectoparasitic mite, Tropilaelaps mercedesae, is shaped by the parasitic life history.</title>
        <authorList>
            <person name="Dong X."/>
            <person name="Armstrong S.D."/>
            <person name="Xia D."/>
            <person name="Makepeace B.L."/>
            <person name="Darby A.C."/>
            <person name="Kadowaki T."/>
        </authorList>
    </citation>
    <scope>NUCLEOTIDE SEQUENCE [LARGE SCALE GENOMIC DNA]</scope>
    <source>
        <strain evidence="3">Wuxi-XJTLU</strain>
    </source>
</reference>
<evidence type="ECO:0000256" key="1">
    <source>
        <dbReference type="SAM" id="MobiDB-lite"/>
    </source>
</evidence>
<comment type="caution">
    <text evidence="3">The sequence shown here is derived from an EMBL/GenBank/DDBJ whole genome shotgun (WGS) entry which is preliminary data.</text>
</comment>
<accession>A0A1V9XS26</accession>
<sequence length="345" mass="38627">MLIIYVQIAGKRKGLMFIPKFRAGRGPTPPDSTSADITDETKIAEEMTQNELQDRDDDQTKSSEAEVTDVTKRRGFGAPWRRRKNVQGAVKPNENKGEQRKQSETLQEDDQQDSEEDEVGRITGAQQSDDREQSAVVKAAITTNDEAKPQRSWNRFKFGNRRQSLQEKQKEPEDTTAQNTADSQRLSTGAQAVSEALQRARAIADRDRQQEQMHQQHVQIMPVQPLQTSAGDDSQGPFRDENSETRLQVEQDIMAERPVPEEKQDDTKVFVSRLFIDRFLIQRQHAPLPSSPPSAFMTRSVAAKPSPPAEIYGSCLARAGRAAQGLLGGLCLFLLLLLLAADDDE</sequence>
<feature type="compositionally biased region" description="Polar residues" evidence="1">
    <location>
        <begin position="175"/>
        <end position="191"/>
    </location>
</feature>
<feature type="compositionally biased region" description="Basic and acidic residues" evidence="1">
    <location>
        <begin position="58"/>
        <end position="72"/>
    </location>
</feature>
<feature type="compositionally biased region" description="Acidic residues" evidence="1">
    <location>
        <begin position="106"/>
        <end position="118"/>
    </location>
</feature>
<keyword evidence="2" id="KW-1133">Transmembrane helix</keyword>
<dbReference type="Proteomes" id="UP000192247">
    <property type="component" value="Unassembled WGS sequence"/>
</dbReference>
<feature type="region of interest" description="Disordered" evidence="1">
    <location>
        <begin position="21"/>
        <end position="192"/>
    </location>
</feature>
<dbReference type="InParanoid" id="A0A1V9XS26"/>
<organism evidence="3 4">
    <name type="scientific">Tropilaelaps mercedesae</name>
    <dbReference type="NCBI Taxonomy" id="418985"/>
    <lineage>
        <taxon>Eukaryota</taxon>
        <taxon>Metazoa</taxon>
        <taxon>Ecdysozoa</taxon>
        <taxon>Arthropoda</taxon>
        <taxon>Chelicerata</taxon>
        <taxon>Arachnida</taxon>
        <taxon>Acari</taxon>
        <taxon>Parasitiformes</taxon>
        <taxon>Mesostigmata</taxon>
        <taxon>Gamasina</taxon>
        <taxon>Dermanyssoidea</taxon>
        <taxon>Laelapidae</taxon>
        <taxon>Tropilaelaps</taxon>
    </lineage>
</organism>
<evidence type="ECO:0000313" key="4">
    <source>
        <dbReference type="Proteomes" id="UP000192247"/>
    </source>
</evidence>
<protein>
    <submittedName>
        <fullName evidence="3">Uncharacterized protein</fullName>
    </submittedName>
</protein>
<keyword evidence="2" id="KW-0812">Transmembrane</keyword>
<evidence type="ECO:0000313" key="3">
    <source>
        <dbReference type="EMBL" id="OQR76168.1"/>
    </source>
</evidence>
<feature type="transmembrane region" description="Helical" evidence="2">
    <location>
        <begin position="322"/>
        <end position="341"/>
    </location>
</feature>
<feature type="compositionally biased region" description="Basic and acidic residues" evidence="1">
    <location>
        <begin position="93"/>
        <end position="103"/>
    </location>
</feature>
<proteinExistence type="predicted"/>